<dbReference type="Pfam" id="PF05025">
    <property type="entry name" value="RbsD_FucU"/>
    <property type="match status" value="1"/>
</dbReference>
<dbReference type="PANTHER" id="PTHR37831:SF1">
    <property type="entry name" value="D-RIBOSE PYRANASE"/>
    <property type="match status" value="1"/>
</dbReference>
<proteinExistence type="predicted"/>
<dbReference type="RefSeq" id="WP_181873027.1">
    <property type="nucleotide sequence ID" value="NZ_QPJW01000001.1"/>
</dbReference>
<dbReference type="AlphaFoldDB" id="A0A369BR73"/>
<evidence type="ECO:0000256" key="2">
    <source>
        <dbReference type="ARBA" id="ARBA00012862"/>
    </source>
</evidence>
<dbReference type="GO" id="GO:0005829">
    <property type="term" value="C:cytosol"/>
    <property type="evidence" value="ECO:0007669"/>
    <property type="project" value="TreeGrafter"/>
</dbReference>
<gene>
    <name evidence="6" type="ORF">DFP94_1011154</name>
</gene>
<sequence>MKRNGILNRGLNEVLAAMGHGQILIVCDAGFPIPTHVRCVDLSVTKDIPDLETVLRAITSEFITEKVIYGQQIQDFNTPLYKELQHLFSDCEHEIIPHEEIIGRVAHQAVAVIRTGAYNPWGNIALVSGTDPFAWYTNKEVHMPEAYQQRKEAIIAANQRAKYYSE</sequence>
<keyword evidence="3" id="KW-0963">Cytoplasm</keyword>
<dbReference type="GO" id="GO:0016872">
    <property type="term" value="F:intramolecular lyase activity"/>
    <property type="evidence" value="ECO:0007669"/>
    <property type="project" value="InterPro"/>
</dbReference>
<protein>
    <recommendedName>
        <fullName evidence="2">D-ribose pyranase</fullName>
        <ecNumber evidence="2">5.4.99.62</ecNumber>
    </recommendedName>
</protein>
<dbReference type="Gene3D" id="3.40.1650.10">
    <property type="entry name" value="RbsD-like domain"/>
    <property type="match status" value="1"/>
</dbReference>
<evidence type="ECO:0000313" key="6">
    <source>
        <dbReference type="EMBL" id="RCX23555.1"/>
    </source>
</evidence>
<keyword evidence="5" id="KW-0119">Carbohydrate metabolism</keyword>
<keyword evidence="4" id="KW-0413">Isomerase</keyword>
<dbReference type="GO" id="GO:0019303">
    <property type="term" value="P:D-ribose catabolic process"/>
    <property type="evidence" value="ECO:0007669"/>
    <property type="project" value="TreeGrafter"/>
</dbReference>
<dbReference type="Proteomes" id="UP000253090">
    <property type="component" value="Unassembled WGS sequence"/>
</dbReference>
<evidence type="ECO:0000256" key="3">
    <source>
        <dbReference type="ARBA" id="ARBA00022490"/>
    </source>
</evidence>
<evidence type="ECO:0000313" key="7">
    <source>
        <dbReference type="Proteomes" id="UP000253090"/>
    </source>
</evidence>
<organism evidence="6 7">
    <name type="scientific">Fontibacillus phaseoli</name>
    <dbReference type="NCBI Taxonomy" id="1416533"/>
    <lineage>
        <taxon>Bacteria</taxon>
        <taxon>Bacillati</taxon>
        <taxon>Bacillota</taxon>
        <taxon>Bacilli</taxon>
        <taxon>Bacillales</taxon>
        <taxon>Paenibacillaceae</taxon>
        <taxon>Fontibacillus</taxon>
    </lineage>
</organism>
<dbReference type="InterPro" id="IPR023064">
    <property type="entry name" value="D-ribose_pyranase"/>
</dbReference>
<evidence type="ECO:0000256" key="1">
    <source>
        <dbReference type="ARBA" id="ARBA00000223"/>
    </source>
</evidence>
<dbReference type="EMBL" id="QPJW01000001">
    <property type="protein sequence ID" value="RCX23555.1"/>
    <property type="molecule type" value="Genomic_DNA"/>
</dbReference>
<dbReference type="InterPro" id="IPR023750">
    <property type="entry name" value="RbsD-like_sf"/>
</dbReference>
<comment type="caution">
    <text evidence="6">The sequence shown here is derived from an EMBL/GenBank/DDBJ whole genome shotgun (WGS) entry which is preliminary data.</text>
</comment>
<dbReference type="PANTHER" id="PTHR37831">
    <property type="entry name" value="D-RIBOSE PYRANASE"/>
    <property type="match status" value="1"/>
</dbReference>
<dbReference type="GO" id="GO:0062193">
    <property type="term" value="F:D-ribose pyranase activity"/>
    <property type="evidence" value="ECO:0007669"/>
    <property type="project" value="UniProtKB-EC"/>
</dbReference>
<evidence type="ECO:0000256" key="4">
    <source>
        <dbReference type="ARBA" id="ARBA00023235"/>
    </source>
</evidence>
<reference evidence="6 7" key="1">
    <citation type="submission" date="2018-07" db="EMBL/GenBank/DDBJ databases">
        <title>Genomic Encyclopedia of Type Strains, Phase III (KMG-III): the genomes of soil and plant-associated and newly described type strains.</title>
        <authorList>
            <person name="Whitman W."/>
        </authorList>
    </citation>
    <scope>NUCLEOTIDE SEQUENCE [LARGE SCALE GENOMIC DNA]</scope>
    <source>
        <strain evidence="6 7">CECT 8333</strain>
    </source>
</reference>
<name>A0A369BR73_9BACL</name>
<dbReference type="SUPFAM" id="SSF102546">
    <property type="entry name" value="RbsD-like"/>
    <property type="match status" value="1"/>
</dbReference>
<dbReference type="EC" id="5.4.99.62" evidence="2"/>
<evidence type="ECO:0000256" key="5">
    <source>
        <dbReference type="ARBA" id="ARBA00023277"/>
    </source>
</evidence>
<dbReference type="InterPro" id="IPR007721">
    <property type="entry name" value="RbsD_FucU"/>
</dbReference>
<accession>A0A369BR73</accession>
<dbReference type="GO" id="GO:0048029">
    <property type="term" value="F:monosaccharide binding"/>
    <property type="evidence" value="ECO:0007669"/>
    <property type="project" value="InterPro"/>
</dbReference>
<comment type="catalytic activity">
    <reaction evidence="1">
        <text>beta-D-ribopyranose = beta-D-ribofuranose</text>
        <dbReference type="Rhea" id="RHEA:25432"/>
        <dbReference type="ChEBI" id="CHEBI:27476"/>
        <dbReference type="ChEBI" id="CHEBI:47002"/>
        <dbReference type="EC" id="5.4.99.62"/>
    </reaction>
</comment>
<keyword evidence="7" id="KW-1185">Reference proteome</keyword>
<dbReference type="NCBIfam" id="NF008761">
    <property type="entry name" value="PRK11797.1"/>
    <property type="match status" value="1"/>
</dbReference>